<evidence type="ECO:0000256" key="1">
    <source>
        <dbReference type="SAM" id="Coils"/>
    </source>
</evidence>
<proteinExistence type="predicted"/>
<sequence length="450" mass="51194">MDVEDIKRIRDRYQVSEDVILCIPNLDERACSSKLDNVAFYKADFNANLSFPMQPFMRELLGRLNLSPGQLAPNAWRTVISCMVMWRVCSRGADAIMVDEFLYCYKPSQITVSSGFWTFNGQQKGMKLITGLLTSNREWKDGFIFVCGDNWEDPPWEERDENFVHIPISRPTLDKEGRDWVLRALHHKDHHYTNFIQPELLVFYSFGLQPNQTVLSFGMATVKVNKDKLKKMMGQKDAMTVNLGKRPSSIELIETSFVPSSSKAVEKAPTLPKDASLALRRAKSVVTKDDMDEYGKLNTNVVKRGLACSMMKGLTEAMVIANRCIQWEEGLVKLKTQLIEAKDANTTLTLVATALTQEKVQLADDLERLKSDMATKDEELARTTESYKRALDQLRTLSEQMESTKAKEKYSDLDFDVFQLYEYDESMMPVEEIGDMAASADPQLDDDATT</sequence>
<name>A0A2N9IZ84_FAGSY</name>
<dbReference type="AlphaFoldDB" id="A0A2N9IZ84"/>
<accession>A0A2N9IZ84</accession>
<evidence type="ECO:0000313" key="2">
    <source>
        <dbReference type="EMBL" id="SPD29489.1"/>
    </source>
</evidence>
<dbReference type="EMBL" id="OIVN01006272">
    <property type="protein sequence ID" value="SPD29489.1"/>
    <property type="molecule type" value="Genomic_DNA"/>
</dbReference>
<keyword evidence="1" id="KW-0175">Coiled coil</keyword>
<organism evidence="2">
    <name type="scientific">Fagus sylvatica</name>
    <name type="common">Beechnut</name>
    <dbReference type="NCBI Taxonomy" id="28930"/>
    <lineage>
        <taxon>Eukaryota</taxon>
        <taxon>Viridiplantae</taxon>
        <taxon>Streptophyta</taxon>
        <taxon>Embryophyta</taxon>
        <taxon>Tracheophyta</taxon>
        <taxon>Spermatophyta</taxon>
        <taxon>Magnoliopsida</taxon>
        <taxon>eudicotyledons</taxon>
        <taxon>Gunneridae</taxon>
        <taxon>Pentapetalae</taxon>
        <taxon>rosids</taxon>
        <taxon>fabids</taxon>
        <taxon>Fagales</taxon>
        <taxon>Fagaceae</taxon>
        <taxon>Fagus</taxon>
    </lineage>
</organism>
<reference evidence="2" key="1">
    <citation type="submission" date="2018-02" db="EMBL/GenBank/DDBJ databases">
        <authorList>
            <person name="Cohen D.B."/>
            <person name="Kent A.D."/>
        </authorList>
    </citation>
    <scope>NUCLEOTIDE SEQUENCE</scope>
</reference>
<protein>
    <submittedName>
        <fullName evidence="2">Uncharacterized protein</fullName>
    </submittedName>
</protein>
<gene>
    <name evidence="2" type="ORF">FSB_LOCUS57371</name>
</gene>
<feature type="coiled-coil region" evidence="1">
    <location>
        <begin position="352"/>
        <end position="407"/>
    </location>
</feature>